<dbReference type="InterPro" id="IPR033102">
    <property type="entry name" value="NELFE"/>
</dbReference>
<evidence type="ECO:0000256" key="8">
    <source>
        <dbReference type="ARBA" id="ARBA00023015"/>
    </source>
</evidence>
<evidence type="ECO:0000313" key="15">
    <source>
        <dbReference type="RefSeq" id="XP_025416069.1"/>
    </source>
</evidence>
<evidence type="ECO:0000256" key="2">
    <source>
        <dbReference type="ARBA" id="ARBA00004286"/>
    </source>
</evidence>
<keyword evidence="5" id="KW-0158">Chromosome</keyword>
<evidence type="ECO:0000256" key="11">
    <source>
        <dbReference type="PROSITE-ProRule" id="PRU00176"/>
    </source>
</evidence>
<keyword evidence="14" id="KW-1185">Reference proteome</keyword>
<evidence type="ECO:0000256" key="12">
    <source>
        <dbReference type="SAM" id="MobiDB-lite"/>
    </source>
</evidence>
<keyword evidence="10" id="KW-0539">Nucleus</keyword>
<reference evidence="15" key="1">
    <citation type="submission" date="2025-08" db="UniProtKB">
        <authorList>
            <consortium name="RefSeq"/>
        </authorList>
    </citation>
    <scope>IDENTIFICATION</scope>
    <source>
        <tissue evidence="15">Whole body</tissue>
    </source>
</reference>
<dbReference type="PROSITE" id="PS50102">
    <property type="entry name" value="RRM"/>
    <property type="match status" value="1"/>
</dbReference>
<feature type="domain" description="RRM" evidence="13">
    <location>
        <begin position="166"/>
        <end position="237"/>
    </location>
</feature>
<dbReference type="CTD" id="38982"/>
<evidence type="ECO:0000256" key="10">
    <source>
        <dbReference type="ARBA" id="ARBA00023242"/>
    </source>
</evidence>
<dbReference type="GO" id="GO:0005694">
    <property type="term" value="C:chromosome"/>
    <property type="evidence" value="ECO:0007669"/>
    <property type="project" value="UniProtKB-SubCell"/>
</dbReference>
<evidence type="ECO:0000256" key="4">
    <source>
        <dbReference type="ARBA" id="ARBA00014464"/>
    </source>
</evidence>
<dbReference type="GO" id="GO:0034244">
    <property type="term" value="P:negative regulation of transcription elongation by RNA polymerase II"/>
    <property type="evidence" value="ECO:0007669"/>
    <property type="project" value="TreeGrafter"/>
</dbReference>
<dbReference type="GO" id="GO:0032021">
    <property type="term" value="C:NELF complex"/>
    <property type="evidence" value="ECO:0007669"/>
    <property type="project" value="InterPro"/>
</dbReference>
<keyword evidence="7 11" id="KW-0694">RNA-binding</keyword>
<evidence type="ECO:0000259" key="13">
    <source>
        <dbReference type="PROSITE" id="PS50102"/>
    </source>
</evidence>
<dbReference type="PANTHER" id="PTHR17250:SF0">
    <property type="entry name" value="NEGATIVE ELONGATION FACTOR E"/>
    <property type="match status" value="1"/>
</dbReference>
<feature type="compositionally biased region" description="Low complexity" evidence="12">
    <location>
        <begin position="142"/>
        <end position="160"/>
    </location>
</feature>
<evidence type="ECO:0000256" key="5">
    <source>
        <dbReference type="ARBA" id="ARBA00022454"/>
    </source>
</evidence>
<dbReference type="PANTHER" id="PTHR17250">
    <property type="entry name" value="NEGATIVE ELONGATION FACTOR E"/>
    <property type="match status" value="1"/>
</dbReference>
<feature type="region of interest" description="Disordered" evidence="12">
    <location>
        <begin position="141"/>
        <end position="165"/>
    </location>
</feature>
<dbReference type="Gene3D" id="3.30.70.330">
    <property type="match status" value="1"/>
</dbReference>
<dbReference type="InterPro" id="IPR035979">
    <property type="entry name" value="RBD_domain_sf"/>
</dbReference>
<dbReference type="GeneID" id="112687544"/>
<dbReference type="SUPFAM" id="SSF54928">
    <property type="entry name" value="RNA-binding domain, RBD"/>
    <property type="match status" value="1"/>
</dbReference>
<sequence>MVYLHFPTNLTEEELMLQNKYQKLRKKKKALQVQKTPRPEPDTAPVLNPKRPKETARDAREIAKKLLKSGAIGPIKKVPNRTDQESFKRPCGMERKMLSAPQALTSYQPFSAPSPVKTEIPDSTMKPAGAAKFTNLYSNFVSSSSKTTPPTSSSPETTPESPRRGITIFVGGSSTITEEFLRTTFSKFGSIINISMEIEKNRGFITFNSPDTADKAVTEMNSTTVSGIKLKVSISRNQPIEFGEKGVNSWNAIATNKSQKGNQRDDRSLVTYDDLIE</sequence>
<dbReference type="OrthoDB" id="378874at2759"/>
<keyword evidence="15" id="KW-0251">Elongation factor</keyword>
<gene>
    <name evidence="15" type="primary">LOC112687544</name>
</gene>
<feature type="region of interest" description="Disordered" evidence="12">
    <location>
        <begin position="26"/>
        <end position="56"/>
    </location>
</feature>
<dbReference type="GO" id="GO:0003723">
    <property type="term" value="F:RNA binding"/>
    <property type="evidence" value="ECO:0007669"/>
    <property type="project" value="UniProtKB-UniRule"/>
</dbReference>
<keyword evidence="8" id="KW-0805">Transcription regulation</keyword>
<keyword evidence="15" id="KW-0648">Protein biosynthesis</keyword>
<evidence type="ECO:0000313" key="14">
    <source>
        <dbReference type="Proteomes" id="UP000694846"/>
    </source>
</evidence>
<dbReference type="RefSeq" id="XP_025416069.1">
    <property type="nucleotide sequence ID" value="XM_025560284.1"/>
</dbReference>
<proteinExistence type="inferred from homology"/>
<comment type="subcellular location">
    <subcellularLocation>
        <location evidence="2">Chromosome</location>
    </subcellularLocation>
    <subcellularLocation>
        <location evidence="1">Nucleus</location>
    </subcellularLocation>
</comment>
<dbReference type="GO" id="GO:0003746">
    <property type="term" value="F:translation elongation factor activity"/>
    <property type="evidence" value="ECO:0007669"/>
    <property type="project" value="UniProtKB-KW"/>
</dbReference>
<dbReference type="SMART" id="SM00360">
    <property type="entry name" value="RRM"/>
    <property type="match status" value="1"/>
</dbReference>
<evidence type="ECO:0000256" key="6">
    <source>
        <dbReference type="ARBA" id="ARBA00022491"/>
    </source>
</evidence>
<evidence type="ECO:0000256" key="3">
    <source>
        <dbReference type="ARBA" id="ARBA00006120"/>
    </source>
</evidence>
<accession>A0A8B8FYL7</accession>
<evidence type="ECO:0000256" key="1">
    <source>
        <dbReference type="ARBA" id="ARBA00004123"/>
    </source>
</evidence>
<dbReference type="Proteomes" id="UP000694846">
    <property type="component" value="Unplaced"/>
</dbReference>
<keyword evidence="9" id="KW-0804">Transcription</keyword>
<evidence type="ECO:0000256" key="9">
    <source>
        <dbReference type="ARBA" id="ARBA00023163"/>
    </source>
</evidence>
<dbReference type="InterPro" id="IPR012677">
    <property type="entry name" value="Nucleotide-bd_a/b_plait_sf"/>
</dbReference>
<dbReference type="Pfam" id="PF00076">
    <property type="entry name" value="RRM_1"/>
    <property type="match status" value="1"/>
</dbReference>
<protein>
    <recommendedName>
        <fullName evidence="4">Negative elongation factor E</fullName>
    </recommendedName>
</protein>
<feature type="region of interest" description="Disordered" evidence="12">
    <location>
        <begin position="68"/>
        <end position="87"/>
    </location>
</feature>
<name>A0A8B8FYL7_9HEMI</name>
<comment type="similarity">
    <text evidence="3">Belongs to the RRM NELF-E family.</text>
</comment>
<evidence type="ECO:0000256" key="7">
    <source>
        <dbReference type="ARBA" id="ARBA00022884"/>
    </source>
</evidence>
<keyword evidence="6" id="KW-0678">Repressor</keyword>
<dbReference type="InterPro" id="IPR000504">
    <property type="entry name" value="RRM_dom"/>
</dbReference>
<dbReference type="AlphaFoldDB" id="A0A8B8FYL7"/>
<organism evidence="14 15">
    <name type="scientific">Sipha flava</name>
    <name type="common">yellow sugarcane aphid</name>
    <dbReference type="NCBI Taxonomy" id="143950"/>
    <lineage>
        <taxon>Eukaryota</taxon>
        <taxon>Metazoa</taxon>
        <taxon>Ecdysozoa</taxon>
        <taxon>Arthropoda</taxon>
        <taxon>Hexapoda</taxon>
        <taxon>Insecta</taxon>
        <taxon>Pterygota</taxon>
        <taxon>Neoptera</taxon>
        <taxon>Paraneoptera</taxon>
        <taxon>Hemiptera</taxon>
        <taxon>Sternorrhyncha</taxon>
        <taxon>Aphidomorpha</taxon>
        <taxon>Aphidoidea</taxon>
        <taxon>Aphididae</taxon>
        <taxon>Sipha</taxon>
    </lineage>
</organism>